<organism evidence="1 2">
    <name type="scientific">Pedobacter agri</name>
    <dbReference type="NCBI Taxonomy" id="454586"/>
    <lineage>
        <taxon>Bacteria</taxon>
        <taxon>Pseudomonadati</taxon>
        <taxon>Bacteroidota</taxon>
        <taxon>Sphingobacteriia</taxon>
        <taxon>Sphingobacteriales</taxon>
        <taxon>Sphingobacteriaceae</taxon>
        <taxon>Pedobacter</taxon>
    </lineage>
</organism>
<accession>A0A9X3IC62</accession>
<dbReference type="EMBL" id="JAPJUH010000007">
    <property type="protein sequence ID" value="MCX3267328.1"/>
    <property type="molecule type" value="Genomic_DNA"/>
</dbReference>
<evidence type="ECO:0000313" key="1">
    <source>
        <dbReference type="EMBL" id="MCX3267328.1"/>
    </source>
</evidence>
<proteinExistence type="predicted"/>
<dbReference type="AlphaFoldDB" id="A0A9X3IC62"/>
<evidence type="ECO:0000313" key="2">
    <source>
        <dbReference type="Proteomes" id="UP001142592"/>
    </source>
</evidence>
<keyword evidence="2" id="KW-1185">Reference proteome</keyword>
<sequence>MNQILTDQDYKIVIQKIQQLSEIKNAHSIFTPEINQLRELAINYEYKRYDLTLVKDFDQQLSATG</sequence>
<protein>
    <submittedName>
        <fullName evidence="1">Uncharacterized protein</fullName>
    </submittedName>
</protein>
<reference evidence="1" key="1">
    <citation type="submission" date="2022-11" db="EMBL/GenBank/DDBJ databases">
        <authorList>
            <person name="Graham C."/>
            <person name="Newman J.D."/>
        </authorList>
    </citation>
    <scope>NUCLEOTIDE SEQUENCE</scope>
    <source>
        <strain evidence="1">DSM 19486</strain>
    </source>
</reference>
<dbReference type="Proteomes" id="UP001142592">
    <property type="component" value="Unassembled WGS sequence"/>
</dbReference>
<dbReference type="RefSeq" id="WP_162097932.1">
    <property type="nucleotide sequence ID" value="NZ_JAPJUH010000007.1"/>
</dbReference>
<name>A0A9X3IC62_9SPHI</name>
<comment type="caution">
    <text evidence="1">The sequence shown here is derived from an EMBL/GenBank/DDBJ whole genome shotgun (WGS) entry which is preliminary data.</text>
</comment>
<gene>
    <name evidence="1" type="ORF">OQZ29_21375</name>
</gene>